<dbReference type="Proteomes" id="UP001168972">
    <property type="component" value="Unassembled WGS sequence"/>
</dbReference>
<dbReference type="AlphaFoldDB" id="A0AA39L2W2"/>
<dbReference type="EMBL" id="JAQQBR010000001">
    <property type="protein sequence ID" value="KAK0182831.1"/>
    <property type="molecule type" value="Genomic_DNA"/>
</dbReference>
<keyword evidence="2" id="KW-1185">Reference proteome</keyword>
<accession>A0AA39L2W2</accession>
<proteinExistence type="predicted"/>
<reference evidence="1" key="1">
    <citation type="journal article" date="2023" name="bioRxiv">
        <title>Scaffold-level genome assemblies of two parasitoid biocontrol wasps reveal the parthenogenesis mechanism and an associated novel virus.</title>
        <authorList>
            <person name="Inwood S."/>
            <person name="Skelly J."/>
            <person name="Guhlin J."/>
            <person name="Harrop T."/>
            <person name="Goldson S."/>
            <person name="Dearden P."/>
        </authorList>
    </citation>
    <scope>NUCLEOTIDE SEQUENCE</scope>
    <source>
        <strain evidence="1">Lincoln</strain>
        <tissue evidence="1">Whole body</tissue>
    </source>
</reference>
<reference evidence="1" key="2">
    <citation type="submission" date="2023-03" db="EMBL/GenBank/DDBJ databases">
        <authorList>
            <person name="Inwood S.N."/>
            <person name="Skelly J.G."/>
            <person name="Guhlin J."/>
            <person name="Harrop T.W.R."/>
            <person name="Goldson S.G."/>
            <person name="Dearden P.K."/>
        </authorList>
    </citation>
    <scope>NUCLEOTIDE SEQUENCE</scope>
    <source>
        <strain evidence="1">Lincoln</strain>
        <tissue evidence="1">Whole body</tissue>
    </source>
</reference>
<comment type="caution">
    <text evidence="1">The sequence shown here is derived from an EMBL/GenBank/DDBJ whole genome shotgun (WGS) entry which is preliminary data.</text>
</comment>
<evidence type="ECO:0000313" key="2">
    <source>
        <dbReference type="Proteomes" id="UP001168972"/>
    </source>
</evidence>
<name>A0AA39L2W2_MICHY</name>
<gene>
    <name evidence="1" type="ORF">PV327_000925</name>
</gene>
<evidence type="ECO:0000313" key="1">
    <source>
        <dbReference type="EMBL" id="KAK0182831.1"/>
    </source>
</evidence>
<sequence length="117" mass="13583">MPTVENYQTWTHLTSLGLNDQAMETLFNLLNTKSSVSKIIGMLKTITKSGENAALLADASLRVIKTIVGLLDIDQRKDFERKIQEVIVKFSRHRKYIKRFSDKIRKVATYIHLFQYH</sequence>
<protein>
    <submittedName>
        <fullName evidence="1">Uncharacterized protein</fullName>
    </submittedName>
</protein>
<organism evidence="1 2">
    <name type="scientific">Microctonus hyperodae</name>
    <name type="common">Parasitoid wasp</name>
    <dbReference type="NCBI Taxonomy" id="165561"/>
    <lineage>
        <taxon>Eukaryota</taxon>
        <taxon>Metazoa</taxon>
        <taxon>Ecdysozoa</taxon>
        <taxon>Arthropoda</taxon>
        <taxon>Hexapoda</taxon>
        <taxon>Insecta</taxon>
        <taxon>Pterygota</taxon>
        <taxon>Neoptera</taxon>
        <taxon>Endopterygota</taxon>
        <taxon>Hymenoptera</taxon>
        <taxon>Apocrita</taxon>
        <taxon>Ichneumonoidea</taxon>
        <taxon>Braconidae</taxon>
        <taxon>Euphorinae</taxon>
        <taxon>Microctonus</taxon>
    </lineage>
</organism>